<dbReference type="InterPro" id="IPR050570">
    <property type="entry name" value="Cell_wall_metabolism_enzyme"/>
</dbReference>
<dbReference type="PANTHER" id="PTHR21666:SF270">
    <property type="entry name" value="MUREIN HYDROLASE ACTIVATOR ENVC"/>
    <property type="match status" value="1"/>
</dbReference>
<feature type="region of interest" description="Disordered" evidence="2">
    <location>
        <begin position="234"/>
        <end position="281"/>
    </location>
</feature>
<evidence type="ECO:0000256" key="1">
    <source>
        <dbReference type="SAM" id="Coils"/>
    </source>
</evidence>
<organism evidence="4 5">
    <name type="scientific">Methylomonas subterranea</name>
    <dbReference type="NCBI Taxonomy" id="2952225"/>
    <lineage>
        <taxon>Bacteria</taxon>
        <taxon>Pseudomonadati</taxon>
        <taxon>Pseudomonadota</taxon>
        <taxon>Gammaproteobacteria</taxon>
        <taxon>Methylococcales</taxon>
        <taxon>Methylococcaceae</taxon>
        <taxon>Methylomonas</taxon>
    </lineage>
</organism>
<accession>A0ABT1TFB8</accession>
<evidence type="ECO:0000313" key="5">
    <source>
        <dbReference type="Proteomes" id="UP001524499"/>
    </source>
</evidence>
<comment type="caution">
    <text evidence="4">The sequence shown here is derived from an EMBL/GenBank/DDBJ whole genome shotgun (WGS) entry which is preliminary data.</text>
</comment>
<dbReference type="SUPFAM" id="SSF51261">
    <property type="entry name" value="Duplicated hybrid motif"/>
    <property type="match status" value="1"/>
</dbReference>
<name>A0ABT1TFB8_9GAMM</name>
<keyword evidence="5" id="KW-1185">Reference proteome</keyword>
<dbReference type="InterPro" id="IPR016047">
    <property type="entry name" value="M23ase_b-sheet_dom"/>
</dbReference>
<feature type="coiled-coil region" evidence="1">
    <location>
        <begin position="30"/>
        <end position="106"/>
    </location>
</feature>
<dbReference type="Pfam" id="PF01551">
    <property type="entry name" value="Peptidase_M23"/>
    <property type="match status" value="1"/>
</dbReference>
<evidence type="ECO:0000313" key="4">
    <source>
        <dbReference type="EMBL" id="MCQ8104150.1"/>
    </source>
</evidence>
<proteinExistence type="predicted"/>
<evidence type="ECO:0000259" key="3">
    <source>
        <dbReference type="Pfam" id="PF01551"/>
    </source>
</evidence>
<protein>
    <submittedName>
        <fullName evidence="4">Peptidoglycan DD-metalloendopeptidase family protein</fullName>
    </submittedName>
</protein>
<dbReference type="RefSeq" id="WP_256601919.1">
    <property type="nucleotide sequence ID" value="NZ_JANIBJ010000013.1"/>
</dbReference>
<dbReference type="Gene3D" id="2.70.70.10">
    <property type="entry name" value="Glucose Permease (Domain IIA)"/>
    <property type="match status" value="1"/>
</dbReference>
<gene>
    <name evidence="4" type="ORF">NP590_08545</name>
</gene>
<dbReference type="Proteomes" id="UP001524499">
    <property type="component" value="Unassembled WGS sequence"/>
</dbReference>
<feature type="coiled-coil region" evidence="1">
    <location>
        <begin position="163"/>
        <end position="211"/>
    </location>
</feature>
<feature type="domain" description="M23ase beta-sheet core" evidence="3">
    <location>
        <begin position="310"/>
        <end position="404"/>
    </location>
</feature>
<dbReference type="PANTHER" id="PTHR21666">
    <property type="entry name" value="PEPTIDASE-RELATED"/>
    <property type="match status" value="1"/>
</dbReference>
<keyword evidence="1" id="KW-0175">Coiled coil</keyword>
<reference evidence="4 5" key="1">
    <citation type="submission" date="2022-07" db="EMBL/GenBank/DDBJ databases">
        <title>Methylomonas rivi sp. nov., Methylomonas rosea sp. nov., Methylomonas aureus sp. nov. and Methylomonas subterranea sp. nov., four novel methanotrophs isolated from a freshwater creek and the deep terrestrial subsurface.</title>
        <authorList>
            <person name="Abin C."/>
            <person name="Sankaranarayanan K."/>
            <person name="Garner C."/>
            <person name="Sindelar R."/>
            <person name="Kotary K."/>
            <person name="Garner R."/>
            <person name="Barclay S."/>
            <person name="Lawson P."/>
            <person name="Krumholz L."/>
        </authorList>
    </citation>
    <scope>NUCLEOTIDE SEQUENCE [LARGE SCALE GENOMIC DNA]</scope>
    <source>
        <strain evidence="4 5">SURF-2</strain>
    </source>
</reference>
<sequence length="414" mass="46565">MRIWLWIWLTWTSIGQAAWAESNALKERELADVQAKIQKVDGDVKKLGEEKDAQIEQLRKLEKQYGEQINALESIKLEIRQQEQALTDIRNKIDGVQRDLRTQQHELEGLVKSAHAMGNKEGFDVLLSQRDPTVSGRMLIYYDYISKARLQKLQLIENDFKTLRQLEARKDTESQLLQVALQKKQQEADALQLLKRQRENLLAQISREQADKRHQLANLIHDEKKLAALLASLQKSHDNEPQSSSSEATAERKPAPTEQPPRQVQTKKTAPLPPEPIPSGKAFAELQGQLPWPVQGAIVERFGGRRFETTWDGTVIGASEGAAIHAVAAGRVVYADWLRGYGLMLIVDHGKGYMSLYAFNQSLHKSVGEYVKTGDIVASVGRSGGRSSAALYFGIRHKGRAVDPEKWCRKPGKG</sequence>
<evidence type="ECO:0000256" key="2">
    <source>
        <dbReference type="SAM" id="MobiDB-lite"/>
    </source>
</evidence>
<dbReference type="CDD" id="cd12797">
    <property type="entry name" value="M23_peptidase"/>
    <property type="match status" value="1"/>
</dbReference>
<dbReference type="InterPro" id="IPR011055">
    <property type="entry name" value="Dup_hybrid_motif"/>
</dbReference>
<dbReference type="EMBL" id="JANIBJ010000013">
    <property type="protein sequence ID" value="MCQ8104150.1"/>
    <property type="molecule type" value="Genomic_DNA"/>
</dbReference>
<dbReference type="Gene3D" id="6.10.250.3150">
    <property type="match status" value="1"/>
</dbReference>